<dbReference type="InterPro" id="IPR016193">
    <property type="entry name" value="Cytidine_deaminase-like"/>
</dbReference>
<reference evidence="19" key="1">
    <citation type="submission" date="2017-04" db="EMBL/GenBank/DDBJ databases">
        <title>Function of individual gut microbiota members based on whole genome sequencing of pure cultures obtained from chicken caecum.</title>
        <authorList>
            <person name="Medvecky M."/>
            <person name="Cejkova D."/>
            <person name="Polansky O."/>
            <person name="Karasova D."/>
            <person name="Kubasova T."/>
            <person name="Cizek A."/>
            <person name="Rychlik I."/>
        </authorList>
    </citation>
    <scope>NUCLEOTIDE SEQUENCE [LARGE SCALE GENOMIC DNA]</scope>
    <source>
        <strain evidence="19">An43</strain>
    </source>
</reference>
<comment type="pathway">
    <text evidence="3 13">Cofactor biosynthesis; riboflavin biosynthesis; 5-amino-6-(D-ribitylamino)uracil from GTP: step 3/4.</text>
</comment>
<protein>
    <recommendedName>
        <fullName evidence="13">Riboflavin biosynthesis protein RibD</fullName>
    </recommendedName>
    <domain>
        <recommendedName>
            <fullName evidence="13">Diaminohydroxyphosphoribosylaminopyrimidine deaminase</fullName>
            <shortName evidence="13">DRAP deaminase</shortName>
            <ecNumber evidence="13">3.5.4.26</ecNumber>
        </recommendedName>
        <alternativeName>
            <fullName evidence="13">Riboflavin-specific deaminase</fullName>
        </alternativeName>
    </domain>
    <domain>
        <recommendedName>
            <fullName evidence="13">5-amino-6-(5-phosphoribosylamino)uracil reductase</fullName>
            <ecNumber evidence="13">1.1.1.193</ecNumber>
        </recommendedName>
        <alternativeName>
            <fullName evidence="13">HTP reductase</fullName>
        </alternativeName>
    </domain>
</protein>
<dbReference type="RefSeq" id="WP_087426672.1">
    <property type="nucleotide sequence ID" value="NZ_CATZEH010000019.1"/>
</dbReference>
<dbReference type="EC" id="1.1.1.193" evidence="13"/>
<feature type="domain" description="CMP/dCMP-type deaminase" evidence="17">
    <location>
        <begin position="1"/>
        <end position="125"/>
    </location>
</feature>
<dbReference type="GO" id="GO:0009231">
    <property type="term" value="P:riboflavin biosynthetic process"/>
    <property type="evidence" value="ECO:0007669"/>
    <property type="project" value="UniProtKB-UniPathway"/>
</dbReference>
<dbReference type="PROSITE" id="PS00903">
    <property type="entry name" value="CYT_DCMP_DEAMINASES_1"/>
    <property type="match status" value="1"/>
</dbReference>
<dbReference type="Gene3D" id="3.40.430.10">
    <property type="entry name" value="Dihydrofolate Reductase, subunit A"/>
    <property type="match status" value="1"/>
</dbReference>
<name>A0A1Y3YRD6_9BACE</name>
<comment type="catalytic activity">
    <reaction evidence="13">
        <text>5-amino-6-(5-phospho-D-ribitylamino)uracil + NADP(+) = 5-amino-6-(5-phospho-D-ribosylamino)uracil + NADPH + H(+)</text>
        <dbReference type="Rhea" id="RHEA:17845"/>
        <dbReference type="ChEBI" id="CHEBI:15378"/>
        <dbReference type="ChEBI" id="CHEBI:57783"/>
        <dbReference type="ChEBI" id="CHEBI:58349"/>
        <dbReference type="ChEBI" id="CHEBI:58421"/>
        <dbReference type="ChEBI" id="CHEBI:58453"/>
        <dbReference type="EC" id="1.1.1.193"/>
    </reaction>
</comment>
<dbReference type="Proteomes" id="UP000195386">
    <property type="component" value="Unassembled WGS sequence"/>
</dbReference>
<evidence type="ECO:0000256" key="16">
    <source>
        <dbReference type="PIRSR" id="PIRSR006769-3"/>
    </source>
</evidence>
<dbReference type="SUPFAM" id="SSF53927">
    <property type="entry name" value="Cytidine deaminase-like"/>
    <property type="match status" value="1"/>
</dbReference>
<comment type="pathway">
    <text evidence="2 13">Cofactor biosynthesis; riboflavin biosynthesis; 5-amino-6-(D-ribitylamino)uracil from GTP: step 2/4.</text>
</comment>
<keyword evidence="10 13" id="KW-0521">NADP</keyword>
<feature type="binding site" evidence="15">
    <location>
        <position position="286"/>
    </location>
    <ligand>
        <name>substrate</name>
    </ligand>
</feature>
<feature type="binding site" evidence="16">
    <location>
        <position position="86"/>
    </location>
    <ligand>
        <name>Zn(2+)</name>
        <dbReference type="ChEBI" id="CHEBI:29105"/>
        <note>catalytic</note>
    </ligand>
</feature>
<comment type="similarity">
    <text evidence="5 13">In the C-terminal section; belongs to the HTP reductase family.</text>
</comment>
<keyword evidence="11 13" id="KW-0560">Oxidoreductase</keyword>
<dbReference type="EC" id="3.5.4.26" evidence="13"/>
<dbReference type="AlphaFoldDB" id="A0A1Y3YRD6"/>
<dbReference type="InterPro" id="IPR004794">
    <property type="entry name" value="Eubact_RibD"/>
</dbReference>
<keyword evidence="7 13" id="KW-0479">Metal-binding</keyword>
<evidence type="ECO:0000256" key="7">
    <source>
        <dbReference type="ARBA" id="ARBA00022723"/>
    </source>
</evidence>
<dbReference type="InterPro" id="IPR016192">
    <property type="entry name" value="APOBEC/CMP_deaminase_Zn-bd"/>
</dbReference>
<evidence type="ECO:0000256" key="8">
    <source>
        <dbReference type="ARBA" id="ARBA00022801"/>
    </source>
</evidence>
<evidence type="ECO:0000256" key="9">
    <source>
        <dbReference type="ARBA" id="ARBA00022833"/>
    </source>
</evidence>
<feature type="binding site" evidence="16">
    <location>
        <position position="50"/>
    </location>
    <ligand>
        <name>Zn(2+)</name>
        <dbReference type="ChEBI" id="CHEBI:29105"/>
        <note>catalytic</note>
    </ligand>
</feature>
<feature type="binding site" evidence="15">
    <location>
        <position position="188"/>
    </location>
    <ligand>
        <name>substrate</name>
    </ligand>
</feature>
<feature type="binding site" evidence="15">
    <location>
        <begin position="288"/>
        <end position="294"/>
    </location>
    <ligand>
        <name>NADP(+)</name>
        <dbReference type="ChEBI" id="CHEBI:58349"/>
    </ligand>
</feature>
<dbReference type="GO" id="GO:0008703">
    <property type="term" value="F:5-amino-6-(5-phosphoribosylamino)uracil reductase activity"/>
    <property type="evidence" value="ECO:0007669"/>
    <property type="project" value="UniProtKB-EC"/>
</dbReference>
<evidence type="ECO:0000256" key="6">
    <source>
        <dbReference type="ARBA" id="ARBA00022619"/>
    </source>
</evidence>
<feature type="binding site" evidence="15">
    <location>
        <position position="211"/>
    </location>
    <ligand>
        <name>substrate</name>
    </ligand>
</feature>
<evidence type="ECO:0000259" key="17">
    <source>
        <dbReference type="PROSITE" id="PS51747"/>
    </source>
</evidence>
<comment type="similarity">
    <text evidence="4 13">In the N-terminal section; belongs to the cytidine and deoxycytidylate deaminase family.</text>
</comment>
<evidence type="ECO:0000256" key="3">
    <source>
        <dbReference type="ARBA" id="ARBA00004910"/>
    </source>
</evidence>
<dbReference type="SUPFAM" id="SSF53597">
    <property type="entry name" value="Dihydrofolate reductase-like"/>
    <property type="match status" value="1"/>
</dbReference>
<keyword evidence="9 13" id="KW-0862">Zinc</keyword>
<feature type="active site" description="Proton donor" evidence="14">
    <location>
        <position position="52"/>
    </location>
</feature>
<dbReference type="GO" id="GO:0008835">
    <property type="term" value="F:diaminohydroxyphosphoribosylaminopyrimidine deaminase activity"/>
    <property type="evidence" value="ECO:0007669"/>
    <property type="project" value="UniProtKB-EC"/>
</dbReference>
<evidence type="ECO:0000256" key="14">
    <source>
        <dbReference type="PIRSR" id="PIRSR006769-1"/>
    </source>
</evidence>
<dbReference type="Pfam" id="PF00383">
    <property type="entry name" value="dCMP_cyt_deam_1"/>
    <property type="match status" value="1"/>
</dbReference>
<evidence type="ECO:0000256" key="12">
    <source>
        <dbReference type="ARBA" id="ARBA00023268"/>
    </source>
</evidence>
<evidence type="ECO:0000256" key="4">
    <source>
        <dbReference type="ARBA" id="ARBA00005259"/>
    </source>
</evidence>
<feature type="binding site" evidence="15">
    <location>
        <position position="204"/>
    </location>
    <ligand>
        <name>NADP(+)</name>
        <dbReference type="ChEBI" id="CHEBI:58349"/>
    </ligand>
</feature>
<feature type="binding site" evidence="16">
    <location>
        <position position="77"/>
    </location>
    <ligand>
        <name>Zn(2+)</name>
        <dbReference type="ChEBI" id="CHEBI:29105"/>
        <note>catalytic</note>
    </ligand>
</feature>
<evidence type="ECO:0000256" key="15">
    <source>
        <dbReference type="PIRSR" id="PIRSR006769-2"/>
    </source>
</evidence>
<evidence type="ECO:0000256" key="10">
    <source>
        <dbReference type="ARBA" id="ARBA00022857"/>
    </source>
</evidence>
<dbReference type="InterPro" id="IPR002125">
    <property type="entry name" value="CMP_dCMP_dom"/>
</dbReference>
<dbReference type="InterPro" id="IPR002734">
    <property type="entry name" value="RibDG_C"/>
</dbReference>
<dbReference type="CDD" id="cd01284">
    <property type="entry name" value="Riboflavin_deaminase-reductase"/>
    <property type="match status" value="1"/>
</dbReference>
<proteinExistence type="inferred from homology"/>
<gene>
    <name evidence="18" type="ORF">B5F97_14395</name>
</gene>
<comment type="cofactor">
    <cofactor evidence="13 16">
        <name>Zn(2+)</name>
        <dbReference type="ChEBI" id="CHEBI:29105"/>
    </cofactor>
    <text evidence="13 16">Binds 1 zinc ion.</text>
</comment>
<dbReference type="PIRSF" id="PIRSF006769">
    <property type="entry name" value="RibD"/>
    <property type="match status" value="1"/>
</dbReference>
<dbReference type="GO" id="GO:0008270">
    <property type="term" value="F:zinc ion binding"/>
    <property type="evidence" value="ECO:0007669"/>
    <property type="project" value="InterPro"/>
</dbReference>
<feature type="binding site" evidence="15">
    <location>
        <position position="200"/>
    </location>
    <ligand>
        <name>NADP(+)</name>
        <dbReference type="ChEBI" id="CHEBI:58349"/>
    </ligand>
</feature>
<evidence type="ECO:0000256" key="13">
    <source>
        <dbReference type="PIRNR" id="PIRNR006769"/>
    </source>
</evidence>
<dbReference type="InterPro" id="IPR050765">
    <property type="entry name" value="Riboflavin_Biosynth_HTPR"/>
</dbReference>
<evidence type="ECO:0000256" key="1">
    <source>
        <dbReference type="ARBA" id="ARBA00002151"/>
    </source>
</evidence>
<dbReference type="UniPathway" id="UPA00275">
    <property type="reaction ID" value="UER00401"/>
</dbReference>
<keyword evidence="12" id="KW-0511">Multifunctional enzyme</keyword>
<feature type="binding site" evidence="15">
    <location>
        <position position="156"/>
    </location>
    <ligand>
        <name>NADP(+)</name>
        <dbReference type="ChEBI" id="CHEBI:58349"/>
    </ligand>
</feature>
<sequence length="347" mass="39085">MEEEKYMRRCIQLAQNGLCNAAPNPMVGAVVVCDGKIIGEGYHVRCGEAHAEVNAIRSVKEPSLLKRSTIYVSLEPCSHYGKTPPCADLIIEKQIPRIVIGCQDPFAKVAGRGIQKLKDAGREVTVGVLEQECRNLIRRFITFHTLHRPYITLKWAESADRYIDNFREGGKPVILSNPLTSMLVHKKRAEHSAIMVGTRTAELDNPGLTVRNWQGRSPVRIVIDRKQKLSPELHLFDGNVRTLVFTEKPHSPQSNIEYIPIDFRQNILPQIMEYLYAQGLQSLLVEGGNVLLQSFIDAGLWDEAFVEESPSMLFSGVKAPEIGDKIPYANEQYFGRSFRHYTAARLS</sequence>
<evidence type="ECO:0000313" key="18">
    <source>
        <dbReference type="EMBL" id="OUN99931.1"/>
    </source>
</evidence>
<comment type="catalytic activity">
    <reaction evidence="13">
        <text>2,5-diamino-6-hydroxy-4-(5-phosphoribosylamino)-pyrimidine + H2O + H(+) = 5-amino-6-(5-phospho-D-ribosylamino)uracil + NH4(+)</text>
        <dbReference type="Rhea" id="RHEA:21868"/>
        <dbReference type="ChEBI" id="CHEBI:15377"/>
        <dbReference type="ChEBI" id="CHEBI:15378"/>
        <dbReference type="ChEBI" id="CHEBI:28938"/>
        <dbReference type="ChEBI" id="CHEBI:58453"/>
        <dbReference type="ChEBI" id="CHEBI:58614"/>
        <dbReference type="EC" id="3.5.4.26"/>
    </reaction>
</comment>
<comment type="function">
    <text evidence="1 13">Converts 2,5-diamino-6-(ribosylamino)-4(3h)-pyrimidinone 5'-phosphate into 5-amino-6-(ribosylamino)-2,4(1h,3h)-pyrimidinedione 5'-phosphate.</text>
</comment>
<evidence type="ECO:0000256" key="11">
    <source>
        <dbReference type="ARBA" id="ARBA00023002"/>
    </source>
</evidence>
<accession>A0A1Y3YRD6</accession>
<feature type="binding site" evidence="15">
    <location>
        <position position="208"/>
    </location>
    <ligand>
        <name>substrate</name>
    </ligand>
</feature>
<dbReference type="Gene3D" id="3.40.140.10">
    <property type="entry name" value="Cytidine Deaminase, domain 2"/>
    <property type="match status" value="1"/>
</dbReference>
<evidence type="ECO:0000256" key="5">
    <source>
        <dbReference type="ARBA" id="ARBA00007417"/>
    </source>
</evidence>
<dbReference type="NCBIfam" id="TIGR00326">
    <property type="entry name" value="eubact_ribD"/>
    <property type="match status" value="1"/>
</dbReference>
<dbReference type="EMBL" id="NFII01000016">
    <property type="protein sequence ID" value="OUN99931.1"/>
    <property type="molecule type" value="Genomic_DNA"/>
</dbReference>
<dbReference type="FunFam" id="3.40.140.10:FF:000025">
    <property type="entry name" value="Riboflavin biosynthesis protein RibD"/>
    <property type="match status" value="1"/>
</dbReference>
<dbReference type="InterPro" id="IPR024072">
    <property type="entry name" value="DHFR-like_dom_sf"/>
</dbReference>
<organism evidence="18 19">
    <name type="scientific">Bacteroides clarus</name>
    <dbReference type="NCBI Taxonomy" id="626929"/>
    <lineage>
        <taxon>Bacteria</taxon>
        <taxon>Pseudomonadati</taxon>
        <taxon>Bacteroidota</taxon>
        <taxon>Bacteroidia</taxon>
        <taxon>Bacteroidales</taxon>
        <taxon>Bacteroidaceae</taxon>
        <taxon>Bacteroides</taxon>
    </lineage>
</organism>
<keyword evidence="8 13" id="KW-0378">Hydrolase</keyword>
<dbReference type="Pfam" id="PF01872">
    <property type="entry name" value="RibD_C"/>
    <property type="match status" value="1"/>
</dbReference>
<comment type="caution">
    <text evidence="18">The sequence shown here is derived from an EMBL/GenBank/DDBJ whole genome shotgun (WGS) entry which is preliminary data.</text>
</comment>
<evidence type="ECO:0000256" key="2">
    <source>
        <dbReference type="ARBA" id="ARBA00004882"/>
    </source>
</evidence>
<evidence type="ECO:0000313" key="19">
    <source>
        <dbReference type="Proteomes" id="UP000195386"/>
    </source>
</evidence>
<dbReference type="PANTHER" id="PTHR38011:SF7">
    <property type="entry name" value="2,5-DIAMINO-6-RIBOSYLAMINO-4(3H)-PYRIMIDINONE 5'-PHOSPHATE REDUCTASE"/>
    <property type="match status" value="1"/>
</dbReference>
<dbReference type="PANTHER" id="PTHR38011">
    <property type="entry name" value="DIHYDROFOLATE REDUCTASE FAMILY PROTEIN (AFU_ORTHOLOGUE AFUA_8G06820)"/>
    <property type="match status" value="1"/>
</dbReference>
<keyword evidence="6 13" id="KW-0686">Riboflavin biosynthesis</keyword>
<dbReference type="PROSITE" id="PS51747">
    <property type="entry name" value="CYT_DCMP_DEAMINASES_2"/>
    <property type="match status" value="1"/>
</dbReference>